<feature type="binding site" evidence="7">
    <location>
        <position position="53"/>
    </location>
    <ligand>
        <name>ATP</name>
        <dbReference type="ChEBI" id="CHEBI:30616"/>
    </ligand>
</feature>
<dbReference type="GO" id="GO:0004674">
    <property type="term" value="F:protein serine/threonine kinase activity"/>
    <property type="evidence" value="ECO:0007669"/>
    <property type="project" value="UniProtKB-EC"/>
</dbReference>
<dbReference type="EC" id="2.7.11.1" evidence="1"/>
<dbReference type="InterPro" id="IPR008271">
    <property type="entry name" value="Ser/Thr_kinase_AS"/>
</dbReference>
<name>A0ABU2Z9X6_9ACTN</name>
<dbReference type="CDD" id="cd14014">
    <property type="entry name" value="STKc_PknB_like"/>
    <property type="match status" value="1"/>
</dbReference>
<feature type="region of interest" description="Disordered" evidence="8">
    <location>
        <begin position="358"/>
        <end position="525"/>
    </location>
</feature>
<dbReference type="PROSITE" id="PS50011">
    <property type="entry name" value="PROTEIN_KINASE_DOM"/>
    <property type="match status" value="1"/>
</dbReference>
<keyword evidence="5 10" id="KW-0418">Kinase</keyword>
<dbReference type="Proteomes" id="UP001180737">
    <property type="component" value="Unassembled WGS sequence"/>
</dbReference>
<sequence>MAGAGYSAGAEAGPCVNEWTVPGYTGERVLGAGGSGRVVVAQHSATGRYVAIKYLKDELRTDAGFRKAFRTEAKLLSGLRSPHVTALYEYVEAEQGSAIVLELVAGAALRELLKQEGRTRPEAALTVLKGSLLGLAAAHGVGVVHRDYKPENVLVDRDGRSKLVDFGIAARTGDRRGLSGTMPYMAPEQWEMRGATAAGDVYAATVTFYECLTGKPPFKGSEPWELLYKHCNEPVPVDRVPEEVRDLVLHGMAKDPDRRPQNAEAFLEELEQVAGSAYGPDWEESGQDYLAALAAALLPLAVSRIHPGLVGGSANLATAVLPGRRHCLRRMRGEMVTGVAALAVAGLLTVTPGGWAGEDELRTGNQAQAVTTLDPPDDTGRRAGMVADDDMDPGAGSRSGGGGRESAPDQEDAGGGDTGAAPDAASDGEGGAGRDPGSAQGDRSVPETDPEPDPDPPLEPEPDPDPPLEPEPDPEPPVEPEPEPDPDPPLEPEPEPDPDPDPGPVLPPDPGPDPSGETGVPGEPG</sequence>
<feature type="compositionally biased region" description="Acidic residues" evidence="8">
    <location>
        <begin position="448"/>
        <end position="500"/>
    </location>
</feature>
<keyword evidence="6 7" id="KW-0067">ATP-binding</keyword>
<evidence type="ECO:0000259" key="9">
    <source>
        <dbReference type="PROSITE" id="PS50011"/>
    </source>
</evidence>
<dbReference type="PANTHER" id="PTHR43289">
    <property type="entry name" value="MITOGEN-ACTIVATED PROTEIN KINASE KINASE KINASE 20-RELATED"/>
    <property type="match status" value="1"/>
</dbReference>
<dbReference type="Pfam" id="PF00069">
    <property type="entry name" value="Pkinase"/>
    <property type="match status" value="1"/>
</dbReference>
<keyword evidence="11" id="KW-1185">Reference proteome</keyword>
<evidence type="ECO:0000313" key="10">
    <source>
        <dbReference type="EMBL" id="MDT0573400.1"/>
    </source>
</evidence>
<dbReference type="EMBL" id="JAVRFJ010000050">
    <property type="protein sequence ID" value="MDT0573400.1"/>
    <property type="molecule type" value="Genomic_DNA"/>
</dbReference>
<keyword evidence="2" id="KW-0723">Serine/threonine-protein kinase</keyword>
<dbReference type="InterPro" id="IPR017441">
    <property type="entry name" value="Protein_kinase_ATP_BS"/>
</dbReference>
<dbReference type="InterPro" id="IPR000719">
    <property type="entry name" value="Prot_kinase_dom"/>
</dbReference>
<keyword evidence="4 7" id="KW-0547">Nucleotide-binding</keyword>
<accession>A0ABU2Z9X6</accession>
<evidence type="ECO:0000256" key="8">
    <source>
        <dbReference type="SAM" id="MobiDB-lite"/>
    </source>
</evidence>
<gene>
    <name evidence="10" type="ORF">RM704_39170</name>
</gene>
<feature type="domain" description="Protein kinase" evidence="9">
    <location>
        <begin position="24"/>
        <end position="271"/>
    </location>
</feature>
<protein>
    <recommendedName>
        <fullName evidence="1">non-specific serine/threonine protein kinase</fullName>
        <ecNumber evidence="1">2.7.11.1</ecNumber>
    </recommendedName>
</protein>
<comment type="caution">
    <text evidence="10">The sequence shown here is derived from an EMBL/GenBank/DDBJ whole genome shotgun (WGS) entry which is preliminary data.</text>
</comment>
<evidence type="ECO:0000256" key="6">
    <source>
        <dbReference type="ARBA" id="ARBA00022840"/>
    </source>
</evidence>
<organism evidence="10 11">
    <name type="scientific">Streptomyces gottesmaniae</name>
    <dbReference type="NCBI Taxonomy" id="3075518"/>
    <lineage>
        <taxon>Bacteria</taxon>
        <taxon>Bacillati</taxon>
        <taxon>Actinomycetota</taxon>
        <taxon>Actinomycetes</taxon>
        <taxon>Kitasatosporales</taxon>
        <taxon>Streptomycetaceae</taxon>
        <taxon>Streptomyces</taxon>
    </lineage>
</organism>
<dbReference type="InterPro" id="IPR011009">
    <property type="entry name" value="Kinase-like_dom_sf"/>
</dbReference>
<evidence type="ECO:0000256" key="5">
    <source>
        <dbReference type="ARBA" id="ARBA00022777"/>
    </source>
</evidence>
<dbReference type="Gene3D" id="3.30.200.20">
    <property type="entry name" value="Phosphorylase Kinase, domain 1"/>
    <property type="match status" value="1"/>
</dbReference>
<evidence type="ECO:0000256" key="1">
    <source>
        <dbReference type="ARBA" id="ARBA00012513"/>
    </source>
</evidence>
<dbReference type="PROSITE" id="PS00108">
    <property type="entry name" value="PROTEIN_KINASE_ST"/>
    <property type="match status" value="1"/>
</dbReference>
<evidence type="ECO:0000256" key="7">
    <source>
        <dbReference type="PROSITE-ProRule" id="PRU10141"/>
    </source>
</evidence>
<dbReference type="Gene3D" id="1.10.510.10">
    <property type="entry name" value="Transferase(Phosphotransferase) domain 1"/>
    <property type="match status" value="1"/>
</dbReference>
<keyword evidence="3 10" id="KW-0808">Transferase</keyword>
<dbReference type="PROSITE" id="PS00107">
    <property type="entry name" value="PROTEIN_KINASE_ATP"/>
    <property type="match status" value="1"/>
</dbReference>
<reference evidence="10" key="1">
    <citation type="submission" date="2024-05" db="EMBL/GenBank/DDBJ databases">
        <title>30 novel species of actinomycetes from the DSMZ collection.</title>
        <authorList>
            <person name="Nouioui I."/>
        </authorList>
    </citation>
    <scope>NUCLEOTIDE SEQUENCE</scope>
    <source>
        <strain evidence="10">DSM 3412</strain>
    </source>
</reference>
<dbReference type="SUPFAM" id="SSF56112">
    <property type="entry name" value="Protein kinase-like (PK-like)"/>
    <property type="match status" value="1"/>
</dbReference>
<feature type="compositionally biased region" description="Pro residues" evidence="8">
    <location>
        <begin position="501"/>
        <end position="513"/>
    </location>
</feature>
<dbReference type="PANTHER" id="PTHR43289:SF6">
    <property type="entry name" value="SERINE_THREONINE-PROTEIN KINASE NEKL-3"/>
    <property type="match status" value="1"/>
</dbReference>
<evidence type="ECO:0000256" key="3">
    <source>
        <dbReference type="ARBA" id="ARBA00022679"/>
    </source>
</evidence>
<evidence type="ECO:0000256" key="2">
    <source>
        <dbReference type="ARBA" id="ARBA00022527"/>
    </source>
</evidence>
<evidence type="ECO:0000256" key="4">
    <source>
        <dbReference type="ARBA" id="ARBA00022741"/>
    </source>
</evidence>
<dbReference type="RefSeq" id="WP_311592611.1">
    <property type="nucleotide sequence ID" value="NZ_JAVRFJ010000050.1"/>
</dbReference>
<evidence type="ECO:0000313" key="11">
    <source>
        <dbReference type="Proteomes" id="UP001180737"/>
    </source>
</evidence>
<proteinExistence type="predicted"/>